<name>A0ACC0DXU7_9BASI</name>
<reference evidence="2" key="2">
    <citation type="journal article" date="2018" name="Mol. Plant Microbe Interact.">
        <title>Genome sequence resources for the wheat stripe rust pathogen (Puccinia striiformis f. sp. tritici) and the barley stripe rust pathogen (Puccinia striiformis f. sp. hordei).</title>
        <authorList>
            <person name="Xia C."/>
            <person name="Wang M."/>
            <person name="Yin C."/>
            <person name="Cornejo O.E."/>
            <person name="Hulbert S.H."/>
            <person name="Chen X."/>
        </authorList>
    </citation>
    <scope>NUCLEOTIDE SEQUENCE [LARGE SCALE GENOMIC DNA]</scope>
    <source>
        <strain evidence="2">93-210</strain>
    </source>
</reference>
<accession>A0ACC0DXU7</accession>
<organism evidence="1 2">
    <name type="scientific">Puccinia striiformis f. sp. tritici</name>
    <dbReference type="NCBI Taxonomy" id="168172"/>
    <lineage>
        <taxon>Eukaryota</taxon>
        <taxon>Fungi</taxon>
        <taxon>Dikarya</taxon>
        <taxon>Basidiomycota</taxon>
        <taxon>Pucciniomycotina</taxon>
        <taxon>Pucciniomycetes</taxon>
        <taxon>Pucciniales</taxon>
        <taxon>Pucciniaceae</taxon>
        <taxon>Puccinia</taxon>
    </lineage>
</organism>
<comment type="caution">
    <text evidence="1">The sequence shown here is derived from an EMBL/GenBank/DDBJ whole genome shotgun (WGS) entry which is preliminary data.</text>
</comment>
<evidence type="ECO:0000313" key="1">
    <source>
        <dbReference type="EMBL" id="KAI7940274.1"/>
    </source>
</evidence>
<dbReference type="Proteomes" id="UP001060170">
    <property type="component" value="Chromosome 14"/>
</dbReference>
<protein>
    <submittedName>
        <fullName evidence="1">Uncharacterized protein</fullName>
    </submittedName>
</protein>
<keyword evidence="2" id="KW-1185">Reference proteome</keyword>
<sequence length="1006" mass="115258">MIVDSGAGAIYLDTRVAKGLLRRKVITTKRIKDINVRLANGQIEKVGWVGLVRINFDNYEMDLEAYLINLPDIDLVLGLPWLVSKRAVIDYDDMSYSLLDDIGEVVTLRTSNEWRNQSFELNFLNSKPPVPNCKTISNPLHRLAYETAPQCFREIVGPPKFKNFEHDIDTGSAAAVKIGGRPYSPPEHKLIEKFVEEGLRDGIIRESKSPWSAPLLLIKNPDGSSRVCVDYRKLNTLTIKNSFPLPRIDDAYQFLQGAKIFLRIDLKSGFWQVKLTDRSIEKTAFATRNGAYEFLVMPFGLCNAPATFQSMMNSILRECLGKYTLIYLDDVIIYSKNMEEHKTHIKRIFELLKELDLVVSEKKCEWGQDELIFLGHTVNGNGIKVENRKIQKIVDWPTPSNITEVRGFLNLSTYYKRFIKDFSKIATPIYQLCQGSPRKGAAILWGREQEESFLHLKRELTNTVLLNHPKPFAPFVLDTDASGQNVGAVLQQDPDAQEITKEFSLEAYSKIFKSKNLKPIAYESRKLLKTEQNYSAQERELLATVHALKHFRGYIEGLPVLVRTDHKSLKYFKSQRHVNRRLARFVDKIEFFDTFIIYRPGPKQMAADSLSCKPNCLSDIDPPEIAEPLFLLENDMEEAFTKLENLRVHHPSELKRKGFKFANNVLYGPQPGGQSVPVITDLNKARTIARETHVRLGHRNAKDTLYQNNSDRNKIPWQVIERKGPFVTWGMDFVGPLPKTRSGNQYLVTAVDYGTVIIENHGLPHSITTDNGQEFEGNLFKNYLEGHQIKHKRISPYHPQSNGLVERFQRFHGTLMNSLRKYCVPDRQDKWDLYIGMSLLGYCTSKSSSLGKSPFFMCYGFDTQVAVTTQEFCDDQGKRPIEDIGIFRQERIDELNKKAKLRSLNAEDGYTEQNLKIGDAVLRHYEQRPSKLHPKWEGPFIIYHCNPNGSYKLRAPNGHPLKGTVNGDRLKKYQGNPRDLYFKDDVLESEGRMTKANRRSSMGAQN</sequence>
<gene>
    <name evidence="1" type="ORF">MJO28_013926</name>
</gene>
<reference evidence="1 2" key="3">
    <citation type="journal article" date="2022" name="Microbiol. Spectr.">
        <title>Folding features and dynamics of 3D genome architecture in plant fungal pathogens.</title>
        <authorList>
            <person name="Xia C."/>
        </authorList>
    </citation>
    <scope>NUCLEOTIDE SEQUENCE [LARGE SCALE GENOMIC DNA]</scope>
    <source>
        <strain evidence="1 2">93-210</strain>
    </source>
</reference>
<reference evidence="2" key="1">
    <citation type="journal article" date="2018" name="BMC Genomics">
        <title>Genomic insights into host adaptation between the wheat stripe rust pathogen (Puccinia striiformis f. sp. tritici) and the barley stripe rust pathogen (Puccinia striiformis f. sp. hordei).</title>
        <authorList>
            <person name="Xia C."/>
            <person name="Wang M."/>
            <person name="Yin C."/>
            <person name="Cornejo O.E."/>
            <person name="Hulbert S.H."/>
            <person name="Chen X."/>
        </authorList>
    </citation>
    <scope>NUCLEOTIDE SEQUENCE [LARGE SCALE GENOMIC DNA]</scope>
    <source>
        <strain evidence="2">93-210</strain>
    </source>
</reference>
<proteinExistence type="predicted"/>
<dbReference type="EMBL" id="CM045878">
    <property type="protein sequence ID" value="KAI7940274.1"/>
    <property type="molecule type" value="Genomic_DNA"/>
</dbReference>
<evidence type="ECO:0000313" key="2">
    <source>
        <dbReference type="Proteomes" id="UP001060170"/>
    </source>
</evidence>